<dbReference type="RefSeq" id="XP_022290475.1">
    <property type="nucleotide sequence ID" value="XM_022434767.1"/>
</dbReference>
<keyword evidence="6 9" id="KW-1133">Transmembrane helix</keyword>
<dbReference type="AlphaFoldDB" id="A0A8B8AH20"/>
<dbReference type="GO" id="GO:0004672">
    <property type="term" value="F:protein kinase activity"/>
    <property type="evidence" value="ECO:0007669"/>
    <property type="project" value="InterPro"/>
</dbReference>
<name>A0A8B8AH20_CRAVI</name>
<proteinExistence type="predicted"/>
<feature type="transmembrane region" description="Helical" evidence="9">
    <location>
        <begin position="6"/>
        <end position="35"/>
    </location>
</feature>
<dbReference type="GO" id="GO:0005524">
    <property type="term" value="F:ATP binding"/>
    <property type="evidence" value="ECO:0007669"/>
    <property type="project" value="UniProtKB-KW"/>
</dbReference>
<evidence type="ECO:0000256" key="9">
    <source>
        <dbReference type="SAM" id="Phobius"/>
    </source>
</evidence>
<evidence type="ECO:0000313" key="11">
    <source>
        <dbReference type="Proteomes" id="UP000694844"/>
    </source>
</evidence>
<dbReference type="KEGG" id="cvn:111102115"/>
<dbReference type="OrthoDB" id="4062651at2759"/>
<sequence length="364" mass="41887">MNVAFVLLRGVLSICCRQVLIFVALALSVAFLCIFTGKQSCHRVPGNQISNEGPQFKCIWSVISGQTKCKPVCGRGYFGLYGMTECHRWLDCDEIQRLRGHRKIYTKTLGYVKKVWISQWKGYDVVVKRLRNDLNGPISRQEFHHGVQLLQDFSNRSEVLQFVGNCNETLVTELHAMADPTNLEKWLHLNKAFNNVLTRFQLCIDFVRIMTVFHSGQGGKVYAHCDANTEDILLQQYLLTDDFRLVIGDVDALASFEIRNGVTKRGKCSTESGRLYVFPFNAPEQNVDHSSNIRPYDEKIDIWKIPDVCHRFLKTEDLPNLKTIHEKCKSQDPNKRPTAFNVLKCYENVYQMLINTSRIKVFPK</sequence>
<dbReference type="GO" id="GO:0006493">
    <property type="term" value="P:protein O-linked glycosylation"/>
    <property type="evidence" value="ECO:0007669"/>
    <property type="project" value="InterPro"/>
</dbReference>
<evidence type="ECO:0000259" key="10">
    <source>
        <dbReference type="PROSITE" id="PS50011"/>
    </source>
</evidence>
<keyword evidence="3" id="KW-0547">Nucleotide-binding</keyword>
<evidence type="ECO:0000256" key="5">
    <source>
        <dbReference type="ARBA" id="ARBA00022840"/>
    </source>
</evidence>
<evidence type="ECO:0000256" key="6">
    <source>
        <dbReference type="ARBA" id="ARBA00022989"/>
    </source>
</evidence>
<keyword evidence="2 9" id="KW-0812">Transmembrane</keyword>
<dbReference type="SUPFAM" id="SSF56112">
    <property type="entry name" value="Protein kinase-like (PK-like)"/>
    <property type="match status" value="1"/>
</dbReference>
<evidence type="ECO:0000256" key="2">
    <source>
        <dbReference type="ARBA" id="ARBA00022692"/>
    </source>
</evidence>
<keyword evidence="11" id="KW-1185">Reference proteome</keyword>
<keyword evidence="5" id="KW-0067">ATP-binding</keyword>
<dbReference type="PROSITE" id="PS50011">
    <property type="entry name" value="PROTEIN_KINASE_DOM"/>
    <property type="match status" value="1"/>
</dbReference>
<evidence type="ECO:0000256" key="7">
    <source>
        <dbReference type="ARBA" id="ARBA00023136"/>
    </source>
</evidence>
<dbReference type="Proteomes" id="UP000694844">
    <property type="component" value="Chromosome 6"/>
</dbReference>
<evidence type="ECO:0000256" key="1">
    <source>
        <dbReference type="ARBA" id="ARBA00022679"/>
    </source>
</evidence>
<evidence type="ECO:0000256" key="4">
    <source>
        <dbReference type="ARBA" id="ARBA00022777"/>
    </source>
</evidence>
<evidence type="ECO:0000256" key="3">
    <source>
        <dbReference type="ARBA" id="ARBA00022741"/>
    </source>
</evidence>
<dbReference type="PANTHER" id="PTHR22618">
    <property type="entry name" value="PROTEIN O-MANNOSE KINASE"/>
    <property type="match status" value="1"/>
</dbReference>
<accession>A0A8B8AH20</accession>
<dbReference type="InterPro" id="IPR039318">
    <property type="entry name" value="POMK"/>
</dbReference>
<reference evidence="12" key="1">
    <citation type="submission" date="2025-08" db="UniProtKB">
        <authorList>
            <consortium name="RefSeq"/>
        </authorList>
    </citation>
    <scope>IDENTIFICATION</scope>
    <source>
        <tissue evidence="12">Whole sample</tissue>
    </source>
</reference>
<dbReference type="InterPro" id="IPR000719">
    <property type="entry name" value="Prot_kinase_dom"/>
</dbReference>
<comment type="subcellular location">
    <subcellularLocation>
        <location evidence="8">Endomembrane system</location>
        <topology evidence="8">Single-pass membrane protein</topology>
    </subcellularLocation>
</comment>
<dbReference type="Gene3D" id="1.10.510.10">
    <property type="entry name" value="Transferase(Phosphotransferase) domain 1"/>
    <property type="match status" value="1"/>
</dbReference>
<evidence type="ECO:0000313" key="12">
    <source>
        <dbReference type="RefSeq" id="XP_022290475.1"/>
    </source>
</evidence>
<dbReference type="GeneID" id="111102115"/>
<protein>
    <submittedName>
        <fullName evidence="12">Protein O-mannose kinase-like</fullName>
    </submittedName>
</protein>
<dbReference type="PANTHER" id="PTHR22618:SF2">
    <property type="entry name" value="PROTEIN O-MANNOSE KINASE"/>
    <property type="match status" value="1"/>
</dbReference>
<dbReference type="GO" id="GO:0019200">
    <property type="term" value="F:carbohydrate kinase activity"/>
    <property type="evidence" value="ECO:0007669"/>
    <property type="project" value="InterPro"/>
</dbReference>
<dbReference type="InterPro" id="IPR011009">
    <property type="entry name" value="Kinase-like_dom_sf"/>
</dbReference>
<evidence type="ECO:0000256" key="8">
    <source>
        <dbReference type="ARBA" id="ARBA00037847"/>
    </source>
</evidence>
<keyword evidence="4" id="KW-0418">Kinase</keyword>
<feature type="domain" description="Protein kinase" evidence="10">
    <location>
        <begin position="98"/>
        <end position="364"/>
    </location>
</feature>
<keyword evidence="7 9" id="KW-0472">Membrane</keyword>
<organism evidence="11 12">
    <name type="scientific">Crassostrea virginica</name>
    <name type="common">Eastern oyster</name>
    <dbReference type="NCBI Taxonomy" id="6565"/>
    <lineage>
        <taxon>Eukaryota</taxon>
        <taxon>Metazoa</taxon>
        <taxon>Spiralia</taxon>
        <taxon>Lophotrochozoa</taxon>
        <taxon>Mollusca</taxon>
        <taxon>Bivalvia</taxon>
        <taxon>Autobranchia</taxon>
        <taxon>Pteriomorphia</taxon>
        <taxon>Ostreida</taxon>
        <taxon>Ostreoidea</taxon>
        <taxon>Ostreidae</taxon>
        <taxon>Crassostrea</taxon>
    </lineage>
</organism>
<gene>
    <name evidence="12" type="primary">LOC111102115</name>
</gene>
<dbReference type="GO" id="GO:0005789">
    <property type="term" value="C:endoplasmic reticulum membrane"/>
    <property type="evidence" value="ECO:0007669"/>
    <property type="project" value="TreeGrafter"/>
</dbReference>
<keyword evidence="1" id="KW-0808">Transferase</keyword>